<dbReference type="EMBL" id="UINC01086080">
    <property type="protein sequence ID" value="SVC34204.1"/>
    <property type="molecule type" value="Genomic_DNA"/>
</dbReference>
<dbReference type="SUPFAM" id="SSF51161">
    <property type="entry name" value="Trimeric LpxA-like enzymes"/>
    <property type="match status" value="1"/>
</dbReference>
<organism evidence="1">
    <name type="scientific">marine metagenome</name>
    <dbReference type="NCBI Taxonomy" id="408172"/>
    <lineage>
        <taxon>unclassified sequences</taxon>
        <taxon>metagenomes</taxon>
        <taxon>ecological metagenomes</taxon>
    </lineage>
</organism>
<protein>
    <recommendedName>
        <fullName evidence="2">Gamma carbonic anhydrase family protein</fullName>
    </recommendedName>
</protein>
<dbReference type="PANTHER" id="PTHR13061:SF29">
    <property type="entry name" value="GAMMA CARBONIC ANHYDRASE-LIKE 1, MITOCHONDRIAL-RELATED"/>
    <property type="match status" value="1"/>
</dbReference>
<dbReference type="InterPro" id="IPR050484">
    <property type="entry name" value="Transf_Hexapept/Carb_Anhydrase"/>
</dbReference>
<gene>
    <name evidence="1" type="ORF">METZ01_LOCUS287058</name>
</gene>
<dbReference type="Pfam" id="PF00132">
    <property type="entry name" value="Hexapep"/>
    <property type="match status" value="1"/>
</dbReference>
<dbReference type="Gene3D" id="2.160.10.10">
    <property type="entry name" value="Hexapeptide repeat proteins"/>
    <property type="match status" value="1"/>
</dbReference>
<proteinExistence type="predicted"/>
<dbReference type="CDD" id="cd04645">
    <property type="entry name" value="LbH_gamma_CA_like"/>
    <property type="match status" value="1"/>
</dbReference>
<accession>A0A382LBD0</accession>
<sequence>MVFYSLDDKSPLLPEKGKFWVAPDANIIGDVILHENSSIWFGATLRGDCEVIEVGKKSNVQDSSVLHTDYGFPLKIGKGVTVGHQAMLHGCDIGDNSLIGIGAVILNGVKIGKNCLIGSKTLITEGKEIPDNSMVVGIPGKIIKSVDAEMEKFLEASAEHYCENWQMFSKKLQLIE</sequence>
<dbReference type="AlphaFoldDB" id="A0A382LBD0"/>
<dbReference type="PANTHER" id="PTHR13061">
    <property type="entry name" value="DYNACTIN SUBUNIT P25"/>
    <property type="match status" value="1"/>
</dbReference>
<name>A0A382LBD0_9ZZZZ</name>
<reference evidence="1" key="1">
    <citation type="submission" date="2018-05" db="EMBL/GenBank/DDBJ databases">
        <authorList>
            <person name="Lanie J.A."/>
            <person name="Ng W.-L."/>
            <person name="Kazmierczak K.M."/>
            <person name="Andrzejewski T.M."/>
            <person name="Davidsen T.M."/>
            <person name="Wayne K.J."/>
            <person name="Tettelin H."/>
            <person name="Glass J.I."/>
            <person name="Rusch D."/>
            <person name="Podicherti R."/>
            <person name="Tsui H.-C.T."/>
            <person name="Winkler M.E."/>
        </authorList>
    </citation>
    <scope>NUCLEOTIDE SEQUENCE</scope>
</reference>
<dbReference type="InterPro" id="IPR047324">
    <property type="entry name" value="LbH_gamma_CA-like"/>
</dbReference>
<dbReference type="InterPro" id="IPR001451">
    <property type="entry name" value="Hexapep"/>
</dbReference>
<evidence type="ECO:0008006" key="2">
    <source>
        <dbReference type="Google" id="ProtNLM"/>
    </source>
</evidence>
<evidence type="ECO:0000313" key="1">
    <source>
        <dbReference type="EMBL" id="SVC34204.1"/>
    </source>
</evidence>
<dbReference type="InterPro" id="IPR011004">
    <property type="entry name" value="Trimer_LpxA-like_sf"/>
</dbReference>